<dbReference type="SFLD" id="SFLDS00019">
    <property type="entry name" value="Glutathione_Transferase_(cytos"/>
    <property type="match status" value="1"/>
</dbReference>
<feature type="binding site" evidence="2">
    <location>
        <position position="89"/>
    </location>
    <ligand>
        <name>glutathione</name>
        <dbReference type="ChEBI" id="CHEBI:57925"/>
    </ligand>
</feature>
<dbReference type="GO" id="GO:0005737">
    <property type="term" value="C:cytoplasm"/>
    <property type="evidence" value="ECO:0007669"/>
    <property type="project" value="TreeGrafter"/>
</dbReference>
<evidence type="ECO:0000313" key="6">
    <source>
        <dbReference type="Proteomes" id="UP000076842"/>
    </source>
</evidence>
<keyword evidence="6" id="KW-1185">Reference proteome</keyword>
<name>A0A165HFE2_9BASI</name>
<dbReference type="SFLD" id="SFLDG01206">
    <property type="entry name" value="Xi.1"/>
    <property type="match status" value="1"/>
</dbReference>
<reference evidence="5 6" key="1">
    <citation type="journal article" date="2016" name="Mol. Biol. Evol.">
        <title>Comparative Genomics of Early-Diverging Mushroom-Forming Fungi Provides Insights into the Origins of Lignocellulose Decay Capabilities.</title>
        <authorList>
            <person name="Nagy L.G."/>
            <person name="Riley R."/>
            <person name="Tritt A."/>
            <person name="Adam C."/>
            <person name="Daum C."/>
            <person name="Floudas D."/>
            <person name="Sun H."/>
            <person name="Yadav J.S."/>
            <person name="Pangilinan J."/>
            <person name="Larsson K.H."/>
            <person name="Matsuura K."/>
            <person name="Barry K."/>
            <person name="Labutti K."/>
            <person name="Kuo R."/>
            <person name="Ohm R.A."/>
            <person name="Bhattacharya S.S."/>
            <person name="Shirouzu T."/>
            <person name="Yoshinaga Y."/>
            <person name="Martin F.M."/>
            <person name="Grigoriev I.V."/>
            <person name="Hibbett D.S."/>
        </authorList>
    </citation>
    <scope>NUCLEOTIDE SEQUENCE [LARGE SCALE GENOMIC DNA]</scope>
    <source>
        <strain evidence="5 6">HHB12733</strain>
    </source>
</reference>
<protein>
    <recommendedName>
        <fullName evidence="4">GST C-terminal domain-containing protein</fullName>
    </recommendedName>
</protein>
<dbReference type="SUPFAM" id="SSF52833">
    <property type="entry name" value="Thioredoxin-like"/>
    <property type="match status" value="1"/>
</dbReference>
<proteinExistence type="predicted"/>
<dbReference type="InterPro" id="IPR036249">
    <property type="entry name" value="Thioredoxin-like_sf"/>
</dbReference>
<feature type="binding site" evidence="2">
    <location>
        <begin position="125"/>
        <end position="128"/>
    </location>
    <ligand>
        <name>glutathione</name>
        <dbReference type="ChEBI" id="CHEBI:57925"/>
    </ligand>
</feature>
<dbReference type="PANTHER" id="PTHR32419">
    <property type="entry name" value="GLUTATHIONYL-HYDROQUINONE REDUCTASE"/>
    <property type="match status" value="1"/>
</dbReference>
<dbReference type="Gene3D" id="1.20.1050.10">
    <property type="match status" value="1"/>
</dbReference>
<feature type="site" description="Lowers pKa of active site Cys" evidence="3">
    <location>
        <position position="302"/>
    </location>
</feature>
<evidence type="ECO:0000313" key="5">
    <source>
        <dbReference type="EMBL" id="KZT59226.1"/>
    </source>
</evidence>
<evidence type="ECO:0000259" key="4">
    <source>
        <dbReference type="PROSITE" id="PS50405"/>
    </source>
</evidence>
<dbReference type="GO" id="GO:0004364">
    <property type="term" value="F:glutathione transferase activity"/>
    <property type="evidence" value="ECO:0007669"/>
    <property type="project" value="InterPro"/>
</dbReference>
<dbReference type="InterPro" id="IPR016639">
    <property type="entry name" value="GST_Omega/GSH"/>
</dbReference>
<feature type="active site" description="Proton donor/acceptor" evidence="1">
    <location>
        <position position="195"/>
    </location>
</feature>
<dbReference type="PANTHER" id="PTHR32419:SF25">
    <property type="entry name" value="GLUTATHIONE S-TRANSFERASE (EUROFUNG)"/>
    <property type="match status" value="1"/>
</dbReference>
<dbReference type="PROSITE" id="PS50405">
    <property type="entry name" value="GST_CTER"/>
    <property type="match status" value="1"/>
</dbReference>
<dbReference type="EMBL" id="KV423942">
    <property type="protein sequence ID" value="KZT59226.1"/>
    <property type="molecule type" value="Genomic_DNA"/>
</dbReference>
<dbReference type="InterPro" id="IPR040079">
    <property type="entry name" value="Glutathione_S-Trfase"/>
</dbReference>
<dbReference type="PIRSF" id="PIRSF015753">
    <property type="entry name" value="GST"/>
    <property type="match status" value="1"/>
</dbReference>
<dbReference type="InterPro" id="IPR004045">
    <property type="entry name" value="Glutathione_S-Trfase_N"/>
</dbReference>
<dbReference type="Gene3D" id="3.40.30.10">
    <property type="entry name" value="Glutaredoxin"/>
    <property type="match status" value="1"/>
</dbReference>
<evidence type="ECO:0000256" key="3">
    <source>
        <dbReference type="PIRSR" id="PIRSR015753-3"/>
    </source>
</evidence>
<sequence length="325" mass="36279">MGDPSKPAEAEFTGTDGHFRRPVSAFRSSVSSAPGAQYPPEAGRYHLYVSYGCPWAHRTLVVRALKGLEDIVSLSVTSPHLSDEKPPRWPFKGLDAFPGATEDHVHGCKDMGEVYLSAEPNYTGRFTVPVLYDTQTRTIVNNESSEIIRIFYHEFDSLLPEGSPQRELDLLPKDLETEIDAMNEWVYDTVNNGVYKTGFAGTQEAYEAALYPLFASLDKLEAHLSASAASGPYLFGARLTEADVRLYTTIVRFDVAYHGNFKCNLGSIRHNYPLLNGWLKNLYWNNTAFGGTTRFDHIKGGYYWMKSVNPSRIVPVGPVPDVEPL</sequence>
<feature type="active site" description="Nucleophile" evidence="1">
    <location>
        <position position="53"/>
    </location>
</feature>
<feature type="binding site" evidence="2">
    <location>
        <begin position="143"/>
        <end position="144"/>
    </location>
    <ligand>
        <name>glutathione</name>
        <dbReference type="ChEBI" id="CHEBI:57925"/>
    </ligand>
</feature>
<dbReference type="STRING" id="1353952.A0A165HFE2"/>
<feature type="site" description="Lowers pKa of active site Cys" evidence="3">
    <location>
        <position position="257"/>
    </location>
</feature>
<feature type="domain" description="GST C-terminal" evidence="4">
    <location>
        <begin position="172"/>
        <end position="311"/>
    </location>
</feature>
<dbReference type="SFLD" id="SFLDG01148">
    <property type="entry name" value="Xi_(cytGST)"/>
    <property type="match status" value="1"/>
</dbReference>
<dbReference type="InParanoid" id="A0A165HFE2"/>
<dbReference type="SUPFAM" id="SSF47616">
    <property type="entry name" value="GST C-terminal domain-like"/>
    <property type="match status" value="1"/>
</dbReference>
<dbReference type="Proteomes" id="UP000076842">
    <property type="component" value="Unassembled WGS sequence"/>
</dbReference>
<dbReference type="OrthoDB" id="2309723at2759"/>
<dbReference type="Pfam" id="PF13409">
    <property type="entry name" value="GST_N_2"/>
    <property type="match status" value="1"/>
</dbReference>
<evidence type="ECO:0000256" key="1">
    <source>
        <dbReference type="PIRSR" id="PIRSR015753-1"/>
    </source>
</evidence>
<evidence type="ECO:0000256" key="2">
    <source>
        <dbReference type="PIRSR" id="PIRSR015753-2"/>
    </source>
</evidence>
<dbReference type="InterPro" id="IPR036282">
    <property type="entry name" value="Glutathione-S-Trfase_C_sf"/>
</dbReference>
<gene>
    <name evidence="5" type="ORF">CALCODRAFT_493772</name>
</gene>
<dbReference type="InterPro" id="IPR047047">
    <property type="entry name" value="GST_Omega-like_C"/>
</dbReference>
<dbReference type="Pfam" id="PF13410">
    <property type="entry name" value="GST_C_2"/>
    <property type="match status" value="1"/>
</dbReference>
<dbReference type="AlphaFoldDB" id="A0A165HFE2"/>
<organism evidence="5 6">
    <name type="scientific">Calocera cornea HHB12733</name>
    <dbReference type="NCBI Taxonomy" id="1353952"/>
    <lineage>
        <taxon>Eukaryota</taxon>
        <taxon>Fungi</taxon>
        <taxon>Dikarya</taxon>
        <taxon>Basidiomycota</taxon>
        <taxon>Agaricomycotina</taxon>
        <taxon>Dacrymycetes</taxon>
        <taxon>Dacrymycetales</taxon>
        <taxon>Dacrymycetaceae</taxon>
        <taxon>Calocera</taxon>
    </lineage>
</organism>
<dbReference type="CDD" id="cd03190">
    <property type="entry name" value="GST_C_Omega_like"/>
    <property type="match status" value="1"/>
</dbReference>
<dbReference type="InterPro" id="IPR010987">
    <property type="entry name" value="Glutathione-S-Trfase_C-like"/>
</dbReference>
<accession>A0A165HFE2</accession>